<name>A0AAV4RIU8_CAEEX</name>
<evidence type="ECO:0000313" key="1">
    <source>
        <dbReference type="EMBL" id="GIY20246.1"/>
    </source>
</evidence>
<proteinExistence type="predicted"/>
<comment type="caution">
    <text evidence="1">The sequence shown here is derived from an EMBL/GenBank/DDBJ whole genome shotgun (WGS) entry which is preliminary data.</text>
</comment>
<dbReference type="AlphaFoldDB" id="A0AAV4RIU8"/>
<reference evidence="1 2" key="1">
    <citation type="submission" date="2021-06" db="EMBL/GenBank/DDBJ databases">
        <title>Caerostris extrusa draft genome.</title>
        <authorList>
            <person name="Kono N."/>
            <person name="Arakawa K."/>
        </authorList>
    </citation>
    <scope>NUCLEOTIDE SEQUENCE [LARGE SCALE GENOMIC DNA]</scope>
</reference>
<accession>A0AAV4RIU8</accession>
<sequence>MLFWWLMVNQYLVFENSNSLALRCVKMWCLQQNVCRRCGVCSKSVQITVYKKVYELANMHTKEHVFALERIIAVFNLFSSTLQDMRITLTKKWTS</sequence>
<dbReference type="Proteomes" id="UP001054945">
    <property type="component" value="Unassembled WGS sequence"/>
</dbReference>
<keyword evidence="2" id="KW-1185">Reference proteome</keyword>
<gene>
    <name evidence="1" type="ORF">CEXT_658581</name>
</gene>
<dbReference type="EMBL" id="BPLR01007858">
    <property type="protein sequence ID" value="GIY20246.1"/>
    <property type="molecule type" value="Genomic_DNA"/>
</dbReference>
<evidence type="ECO:0000313" key="2">
    <source>
        <dbReference type="Proteomes" id="UP001054945"/>
    </source>
</evidence>
<organism evidence="1 2">
    <name type="scientific">Caerostris extrusa</name>
    <name type="common">Bark spider</name>
    <name type="synonym">Caerostris bankana</name>
    <dbReference type="NCBI Taxonomy" id="172846"/>
    <lineage>
        <taxon>Eukaryota</taxon>
        <taxon>Metazoa</taxon>
        <taxon>Ecdysozoa</taxon>
        <taxon>Arthropoda</taxon>
        <taxon>Chelicerata</taxon>
        <taxon>Arachnida</taxon>
        <taxon>Araneae</taxon>
        <taxon>Araneomorphae</taxon>
        <taxon>Entelegynae</taxon>
        <taxon>Araneoidea</taxon>
        <taxon>Araneidae</taxon>
        <taxon>Caerostris</taxon>
    </lineage>
</organism>
<protein>
    <submittedName>
        <fullName evidence="1">Uncharacterized protein</fullName>
    </submittedName>
</protein>